<feature type="domain" description="Amidase" evidence="5">
    <location>
        <begin position="79"/>
        <end position="528"/>
    </location>
</feature>
<dbReference type="Pfam" id="PF01425">
    <property type="entry name" value="Amidase"/>
    <property type="match status" value="1"/>
</dbReference>
<dbReference type="PANTHER" id="PTHR46072">
    <property type="entry name" value="AMIDASE-RELATED-RELATED"/>
    <property type="match status" value="1"/>
</dbReference>
<dbReference type="Gene3D" id="3.90.1300.10">
    <property type="entry name" value="Amidase signature (AS) domain"/>
    <property type="match status" value="1"/>
</dbReference>
<evidence type="ECO:0000313" key="7">
    <source>
        <dbReference type="Proteomes" id="UP000800036"/>
    </source>
</evidence>
<feature type="active site" description="Acyl-ester intermediate" evidence="3">
    <location>
        <position position="234"/>
    </location>
</feature>
<dbReference type="Proteomes" id="UP000800036">
    <property type="component" value="Unassembled WGS sequence"/>
</dbReference>
<dbReference type="AlphaFoldDB" id="A0A6A5VCP4"/>
<evidence type="ECO:0000256" key="1">
    <source>
        <dbReference type="ARBA" id="ARBA00009199"/>
    </source>
</evidence>
<dbReference type="OrthoDB" id="6428749at2759"/>
<reference evidence="6" key="1">
    <citation type="journal article" date="2020" name="Stud. Mycol.">
        <title>101 Dothideomycetes genomes: a test case for predicting lifestyles and emergence of pathogens.</title>
        <authorList>
            <person name="Haridas S."/>
            <person name="Albert R."/>
            <person name="Binder M."/>
            <person name="Bloem J."/>
            <person name="Labutti K."/>
            <person name="Salamov A."/>
            <person name="Andreopoulos B."/>
            <person name="Baker S."/>
            <person name="Barry K."/>
            <person name="Bills G."/>
            <person name="Bluhm B."/>
            <person name="Cannon C."/>
            <person name="Castanera R."/>
            <person name="Culley D."/>
            <person name="Daum C."/>
            <person name="Ezra D."/>
            <person name="Gonzalez J."/>
            <person name="Henrissat B."/>
            <person name="Kuo A."/>
            <person name="Liang C."/>
            <person name="Lipzen A."/>
            <person name="Lutzoni F."/>
            <person name="Magnuson J."/>
            <person name="Mondo S."/>
            <person name="Nolan M."/>
            <person name="Ohm R."/>
            <person name="Pangilinan J."/>
            <person name="Park H.-J."/>
            <person name="Ramirez L."/>
            <person name="Alfaro M."/>
            <person name="Sun H."/>
            <person name="Tritt A."/>
            <person name="Yoshinaga Y."/>
            <person name="Zwiers L.-H."/>
            <person name="Turgeon B."/>
            <person name="Goodwin S."/>
            <person name="Spatafora J."/>
            <person name="Crous P."/>
            <person name="Grigoriev I."/>
        </authorList>
    </citation>
    <scope>NUCLEOTIDE SEQUENCE</scope>
    <source>
        <strain evidence="6">CBS 107.79</strain>
    </source>
</reference>
<evidence type="ECO:0000256" key="2">
    <source>
        <dbReference type="ARBA" id="ARBA00022801"/>
    </source>
</evidence>
<evidence type="ECO:0000256" key="3">
    <source>
        <dbReference type="PIRSR" id="PIRSR001221-1"/>
    </source>
</evidence>
<keyword evidence="7" id="KW-1185">Reference proteome</keyword>
<feature type="binding site" evidence="4">
    <location>
        <begin position="231"/>
        <end position="234"/>
    </location>
    <ligand>
        <name>substrate</name>
    </ligand>
</feature>
<keyword evidence="2" id="KW-0378">Hydrolase</keyword>
<evidence type="ECO:0000313" key="6">
    <source>
        <dbReference type="EMBL" id="KAF1974861.1"/>
    </source>
</evidence>
<dbReference type="PIRSF" id="PIRSF001221">
    <property type="entry name" value="Amidase_fungi"/>
    <property type="match status" value="1"/>
</dbReference>
<protein>
    <submittedName>
        <fullName evidence="6">Amidase</fullName>
    </submittedName>
</protein>
<dbReference type="InterPro" id="IPR036928">
    <property type="entry name" value="AS_sf"/>
</dbReference>
<name>A0A6A5VCP4_9PLEO</name>
<proteinExistence type="inferred from homology"/>
<comment type="similarity">
    <text evidence="1">Belongs to the amidase family.</text>
</comment>
<dbReference type="SUPFAM" id="SSF75304">
    <property type="entry name" value="Amidase signature (AS) enzymes"/>
    <property type="match status" value="1"/>
</dbReference>
<dbReference type="EMBL" id="ML976673">
    <property type="protein sequence ID" value="KAF1974861.1"/>
    <property type="molecule type" value="Genomic_DNA"/>
</dbReference>
<dbReference type="GO" id="GO:0016787">
    <property type="term" value="F:hydrolase activity"/>
    <property type="evidence" value="ECO:0007669"/>
    <property type="project" value="UniProtKB-KW"/>
</dbReference>
<feature type="binding site" evidence="4">
    <location>
        <position position="184"/>
    </location>
    <ligand>
        <name>substrate</name>
    </ligand>
</feature>
<feature type="active site" description="Charge relay system" evidence="3">
    <location>
        <position position="135"/>
    </location>
</feature>
<organism evidence="6 7">
    <name type="scientific">Bimuria novae-zelandiae CBS 107.79</name>
    <dbReference type="NCBI Taxonomy" id="1447943"/>
    <lineage>
        <taxon>Eukaryota</taxon>
        <taxon>Fungi</taxon>
        <taxon>Dikarya</taxon>
        <taxon>Ascomycota</taxon>
        <taxon>Pezizomycotina</taxon>
        <taxon>Dothideomycetes</taxon>
        <taxon>Pleosporomycetidae</taxon>
        <taxon>Pleosporales</taxon>
        <taxon>Massarineae</taxon>
        <taxon>Didymosphaeriaceae</taxon>
        <taxon>Bimuria</taxon>
    </lineage>
</organism>
<dbReference type="PANTHER" id="PTHR46072:SF3">
    <property type="entry name" value="AMIDASE"/>
    <property type="match status" value="1"/>
</dbReference>
<sequence>MPDILKDYQTIAAEKKQQRQRTIPKEWILFKNYNGITNFMDVPTSCGVLSDDKCDITSNFDATALLEKLRSGVWSAEQVTIAFCKRAAVAHQLTNCLTEIFFDKALSRARSLDADRRLNPSRPLQPFHGLPISLKDSFDVAGYDNSTGLACFANEPAEQDSGIAAMLLDLGAVLYCKTNLPQSIMTGDSDNNVFGRALNPRNITLTAGGSTGGEGALLALRGSVLGVGTDIGGSIRVPSLCNGIYGFRPSAGIVPHSGVRELTTPGMEVVRSSAGPMATSLRDISLFVKTVMQTPTSHYDSAVIPIPWTSLRPNERLRIGLVLDNGVHTPTPPVRRGFRKAADLLRASSKIDLVPMILPNVPQIHADLLAYFTLDGAKNYLSLFARTGEPEIPSLKAIGLSSSLEESNLHSLFALNARRAAAARTYHRLFHDNGIDAILMPPAPHTALPHDRWTSASYTGLWNYLDYPAVVVPVDVVRECDEADEVGQAKFGNEDEELYKLYTGPQEYTNAPVAVQLVGYRYQDEALLHAAVMVDFIVNGGG</sequence>
<evidence type="ECO:0000259" key="5">
    <source>
        <dbReference type="Pfam" id="PF01425"/>
    </source>
</evidence>
<evidence type="ECO:0000256" key="4">
    <source>
        <dbReference type="PIRSR" id="PIRSR001221-2"/>
    </source>
</evidence>
<feature type="active site" description="Charge relay system" evidence="3">
    <location>
        <position position="210"/>
    </location>
</feature>
<accession>A0A6A5VCP4</accession>
<feature type="binding site" evidence="4">
    <location>
        <position position="210"/>
    </location>
    <ligand>
        <name>substrate</name>
    </ligand>
</feature>
<gene>
    <name evidence="6" type="ORF">BU23DRAFT_567236</name>
</gene>
<dbReference type="InterPro" id="IPR023631">
    <property type="entry name" value="Amidase_dom"/>
</dbReference>